<keyword evidence="3" id="KW-1185">Reference proteome</keyword>
<dbReference type="OrthoDB" id="5357220at2759"/>
<dbReference type="RefSeq" id="XP_040763333.1">
    <property type="nucleotide sequence ID" value="XM_040911606.1"/>
</dbReference>
<evidence type="ECO:0000256" key="1">
    <source>
        <dbReference type="SAM" id="MobiDB-lite"/>
    </source>
</evidence>
<dbReference type="Pfam" id="PF08045">
    <property type="entry name" value="CDC14"/>
    <property type="match status" value="2"/>
</dbReference>
<dbReference type="EMBL" id="KV427629">
    <property type="protein sequence ID" value="KZT05593.1"/>
    <property type="molecule type" value="Genomic_DNA"/>
</dbReference>
<evidence type="ECO:0008006" key="4">
    <source>
        <dbReference type="Google" id="ProtNLM"/>
    </source>
</evidence>
<dbReference type="InParanoid" id="A0A165DTD9"/>
<protein>
    <recommendedName>
        <fullName evidence="4">CDC14-domain-containing protein</fullName>
    </recommendedName>
</protein>
<dbReference type="AlphaFoldDB" id="A0A165DTD9"/>
<feature type="region of interest" description="Disordered" evidence="1">
    <location>
        <begin position="243"/>
        <end position="276"/>
    </location>
</feature>
<gene>
    <name evidence="2" type="ORF">LAESUDRAFT_750520</name>
</gene>
<organism evidence="2 3">
    <name type="scientific">Laetiporus sulphureus 93-53</name>
    <dbReference type="NCBI Taxonomy" id="1314785"/>
    <lineage>
        <taxon>Eukaryota</taxon>
        <taxon>Fungi</taxon>
        <taxon>Dikarya</taxon>
        <taxon>Basidiomycota</taxon>
        <taxon>Agaricomycotina</taxon>
        <taxon>Agaricomycetes</taxon>
        <taxon>Polyporales</taxon>
        <taxon>Laetiporus</taxon>
    </lineage>
</organism>
<accession>A0A165DTD9</accession>
<dbReference type="PANTHER" id="PTHR34065">
    <property type="entry name" value="CELL DIVISION CONTROL PROTEIN 14"/>
    <property type="match status" value="1"/>
</dbReference>
<feature type="region of interest" description="Disordered" evidence="1">
    <location>
        <begin position="447"/>
        <end position="481"/>
    </location>
</feature>
<dbReference type="STRING" id="1314785.A0A165DTD9"/>
<dbReference type="PANTHER" id="PTHR34065:SF1">
    <property type="entry name" value="CELL DIVISION CONTROL PROTEIN 14"/>
    <property type="match status" value="1"/>
</dbReference>
<feature type="region of interest" description="Disordered" evidence="1">
    <location>
        <begin position="401"/>
        <end position="420"/>
    </location>
</feature>
<evidence type="ECO:0000313" key="2">
    <source>
        <dbReference type="EMBL" id="KZT05593.1"/>
    </source>
</evidence>
<feature type="compositionally biased region" description="Low complexity" evidence="1">
    <location>
        <begin position="462"/>
        <end position="479"/>
    </location>
</feature>
<dbReference type="GeneID" id="63828634"/>
<reference evidence="2 3" key="1">
    <citation type="journal article" date="2016" name="Mol. Biol. Evol.">
        <title>Comparative Genomics of Early-Diverging Mushroom-Forming Fungi Provides Insights into the Origins of Lignocellulose Decay Capabilities.</title>
        <authorList>
            <person name="Nagy L.G."/>
            <person name="Riley R."/>
            <person name="Tritt A."/>
            <person name="Adam C."/>
            <person name="Daum C."/>
            <person name="Floudas D."/>
            <person name="Sun H."/>
            <person name="Yadav J.S."/>
            <person name="Pangilinan J."/>
            <person name="Larsson K.H."/>
            <person name="Matsuura K."/>
            <person name="Barry K."/>
            <person name="Labutti K."/>
            <person name="Kuo R."/>
            <person name="Ohm R.A."/>
            <person name="Bhattacharya S.S."/>
            <person name="Shirouzu T."/>
            <person name="Yoshinaga Y."/>
            <person name="Martin F.M."/>
            <person name="Grigoriev I.V."/>
            <person name="Hibbett D.S."/>
        </authorList>
    </citation>
    <scope>NUCLEOTIDE SEQUENCE [LARGE SCALE GENOMIC DNA]</scope>
    <source>
        <strain evidence="2 3">93-53</strain>
    </source>
</reference>
<dbReference type="Proteomes" id="UP000076871">
    <property type="component" value="Unassembled WGS sequence"/>
</dbReference>
<proteinExistence type="predicted"/>
<sequence>MDARLSMRETLQDALDELVSPRTSAVRVGEVLTDLERLLAEIYMGDGDPASERRCAFIGLQDAFECNVPSRVLSWISLVIPRLEYLTSKRSDDDRKFEVSVLSSQLVQALSLVQGVALTHKASKRYLGRRYALQVLLDLLYIARHVPLECTSISSSRSASPNSSINRFPIVSPASIPLASAILDTLICVLVDSSPALRVFEEANGVQVVVKILRRAETPREVRMKCLEFIYFYLLDETAPASQSASDSTQRGVSPPCGDQSHPTHQRSLSDVSTDSSTSGYSIFSSAFIESSFSSVSAPSTPCSLTKCLQLSDPYVAQAESVPRTPTRLTPFGPSLRANANHAEHADSWSPMMLHKEGNRTPFSPKKVAVSRPGITAAKTTLTSTPTPKTPRSTTIISSASTKTGLRPQTPRASHHLRGSSLSAQIEASTRFFSSELDAHSTLHLHAGKHRRAQSSLGGGSRTPDPSTPSQSRTSSGSTAYDSNMVGVWASKGSGTRTMEEKKKILGSMLGNVDALVEGVRKAGIWGLA</sequence>
<dbReference type="InterPro" id="IPR012535">
    <property type="entry name" value="Cell_div_Cdc14"/>
</dbReference>
<evidence type="ECO:0000313" key="3">
    <source>
        <dbReference type="Proteomes" id="UP000076871"/>
    </source>
</evidence>
<name>A0A165DTD9_9APHY</name>
<feature type="compositionally biased region" description="Polar residues" evidence="1">
    <location>
        <begin position="243"/>
        <end position="252"/>
    </location>
</feature>